<dbReference type="AlphaFoldDB" id="J9G4B9"/>
<dbReference type="InterPro" id="IPR000600">
    <property type="entry name" value="ROK"/>
</dbReference>
<sequence length="246" mass="27675">MPGFVDGKDGVLRYGAMYRWKNKPLAEEIKKRVHLECYAENNARCRAFGELMFNRTKWPETFAYFFISRGLSCPLMIQSQLHTGSMAGEGEIGHMVVDRFGPVCPTCGNRGCLEAFSSETAIVNRCAELLKQNKNTILRKTCCNPAAPRISEILRAQKYGDAMVQSVMEEAITYAGIAIANVINLINPPLLLVDAYIMQEKMNREMFLQIVRKNLFALNLTEVNIEFLPFDKLRAARGAAALVIKK</sequence>
<dbReference type="Gene3D" id="3.30.420.40">
    <property type="match status" value="2"/>
</dbReference>
<organism evidence="1">
    <name type="scientific">gut metagenome</name>
    <dbReference type="NCBI Taxonomy" id="749906"/>
    <lineage>
        <taxon>unclassified sequences</taxon>
        <taxon>metagenomes</taxon>
        <taxon>organismal metagenomes</taxon>
    </lineage>
</organism>
<accession>J9G4B9</accession>
<dbReference type="EMBL" id="AMCI01002852">
    <property type="protein sequence ID" value="EJX01704.1"/>
    <property type="molecule type" value="Genomic_DNA"/>
</dbReference>
<dbReference type="PANTHER" id="PTHR18964">
    <property type="entry name" value="ROK (REPRESSOR, ORF, KINASE) FAMILY"/>
    <property type="match status" value="1"/>
</dbReference>
<protein>
    <submittedName>
        <fullName evidence="1">ROK family protein</fullName>
    </submittedName>
</protein>
<comment type="caution">
    <text evidence="1">The sequence shown here is derived from an EMBL/GenBank/DDBJ whole genome shotgun (WGS) entry which is preliminary data.</text>
</comment>
<dbReference type="SUPFAM" id="SSF53067">
    <property type="entry name" value="Actin-like ATPase domain"/>
    <property type="match status" value="2"/>
</dbReference>
<dbReference type="PANTHER" id="PTHR18964:SF149">
    <property type="entry name" value="BIFUNCTIONAL UDP-N-ACETYLGLUCOSAMINE 2-EPIMERASE_N-ACETYLMANNOSAMINE KINASE"/>
    <property type="match status" value="1"/>
</dbReference>
<gene>
    <name evidence="1" type="ORF">EVA_10189</name>
</gene>
<proteinExistence type="predicted"/>
<reference evidence="1" key="1">
    <citation type="journal article" date="2012" name="PLoS ONE">
        <title>Gene sets for utilization of primary and secondary nutrition supplies in the distal gut of endangered iberian lynx.</title>
        <authorList>
            <person name="Alcaide M."/>
            <person name="Messina E."/>
            <person name="Richter M."/>
            <person name="Bargiela R."/>
            <person name="Peplies J."/>
            <person name="Huws S.A."/>
            <person name="Newbold C.J."/>
            <person name="Golyshin P.N."/>
            <person name="Simon M.A."/>
            <person name="Lopez G."/>
            <person name="Yakimov M.M."/>
            <person name="Ferrer M."/>
        </authorList>
    </citation>
    <scope>NUCLEOTIDE SEQUENCE</scope>
</reference>
<evidence type="ECO:0000313" key="1">
    <source>
        <dbReference type="EMBL" id="EJX01704.1"/>
    </source>
</evidence>
<dbReference type="Pfam" id="PF00480">
    <property type="entry name" value="ROK"/>
    <property type="match status" value="1"/>
</dbReference>
<dbReference type="InterPro" id="IPR043129">
    <property type="entry name" value="ATPase_NBD"/>
</dbReference>
<name>J9G4B9_9ZZZZ</name>